<keyword evidence="3" id="KW-0472">Membrane</keyword>
<dbReference type="PANTHER" id="PTHR32089:SF112">
    <property type="entry name" value="LYSOZYME-LIKE PROTEIN-RELATED"/>
    <property type="match status" value="1"/>
</dbReference>
<dbReference type="InterPro" id="IPR004089">
    <property type="entry name" value="MCPsignal_dom"/>
</dbReference>
<feature type="transmembrane region" description="Helical" evidence="3">
    <location>
        <begin position="62"/>
        <end position="79"/>
    </location>
</feature>
<protein>
    <submittedName>
        <fullName evidence="5">Methyl-accepting chemotaxis protein</fullName>
    </submittedName>
</protein>
<evidence type="ECO:0000313" key="5">
    <source>
        <dbReference type="EMBL" id="WEK56416.1"/>
    </source>
</evidence>
<evidence type="ECO:0000259" key="4">
    <source>
        <dbReference type="PROSITE" id="PS50111"/>
    </source>
</evidence>
<evidence type="ECO:0000313" key="6">
    <source>
        <dbReference type="Proteomes" id="UP001178662"/>
    </source>
</evidence>
<feature type="domain" description="Methyl-accepting transducer" evidence="4">
    <location>
        <begin position="202"/>
        <end position="459"/>
    </location>
</feature>
<feature type="transmembrane region" description="Helical" evidence="3">
    <location>
        <begin position="136"/>
        <end position="152"/>
    </location>
</feature>
<feature type="transmembrane region" description="Helical" evidence="3">
    <location>
        <begin position="107"/>
        <end position="124"/>
    </location>
</feature>
<name>A0AA95F0N0_9BACL</name>
<proteinExistence type="predicted"/>
<dbReference type="Pfam" id="PF00015">
    <property type="entry name" value="MCPsignal"/>
    <property type="match status" value="1"/>
</dbReference>
<keyword evidence="6" id="KW-1185">Reference proteome</keyword>
<keyword evidence="1 2" id="KW-0807">Transducer</keyword>
<feature type="transmembrane region" description="Helical" evidence="3">
    <location>
        <begin position="12"/>
        <end position="30"/>
    </location>
</feature>
<sequence>METLHRRNKLLTYIIWGMLILGLIVDMLTGAGSDSIIALLIIGTVACGVATLLTFKRWLTNYIMYIISFIVTILTYVLIVTGPVITTYSLVYVNLAVMTLYGNSRSILFSGVSGVALTVYLFNSEYNTELFGDNDPLTMILYFLLIAVPLYASMKFSERLQHEVNLQREQAITEKNRSHTLIDQVSSSLADLNEFSANLKSNVTTTSIISKEVTTAFTQIASGIESQTSSTSDISDAIRYVEQEVASLAGGSEELKTLSEGSVRQAEIGNEEVATLDSQMNQVLQSIDTSVTLMNELNEQNSRISDIVATIDHIASQTNLLALNAAIEAARAGEHGHGFAVVSREIRKLAESSQQSTEEIAGILETIRTKTAQATEHVLTGQQKVTSSNVAAKKVAEVMHSLSDDSQKVAEQSVKLDLFADDLQQQYTKITDQIVTIASATEQNMASIQEMAASMTTQDTRITEIEQSFLQLDKLTNDLKAMTEK</sequence>
<dbReference type="Gene3D" id="1.10.287.950">
    <property type="entry name" value="Methyl-accepting chemotaxis protein"/>
    <property type="match status" value="1"/>
</dbReference>
<organism evidence="5 6">
    <name type="scientific">Candidatus Cohnella colombiensis</name>
    <dbReference type="NCBI Taxonomy" id="3121368"/>
    <lineage>
        <taxon>Bacteria</taxon>
        <taxon>Bacillati</taxon>
        <taxon>Bacillota</taxon>
        <taxon>Bacilli</taxon>
        <taxon>Bacillales</taxon>
        <taxon>Paenibacillaceae</taxon>
        <taxon>Cohnella</taxon>
    </lineage>
</organism>
<dbReference type="Proteomes" id="UP001178662">
    <property type="component" value="Chromosome"/>
</dbReference>
<feature type="transmembrane region" description="Helical" evidence="3">
    <location>
        <begin position="36"/>
        <end position="55"/>
    </location>
</feature>
<evidence type="ECO:0000256" key="3">
    <source>
        <dbReference type="SAM" id="Phobius"/>
    </source>
</evidence>
<dbReference type="PROSITE" id="PS50111">
    <property type="entry name" value="CHEMOTAXIS_TRANSDUC_2"/>
    <property type="match status" value="1"/>
</dbReference>
<dbReference type="SMART" id="SM00283">
    <property type="entry name" value="MA"/>
    <property type="match status" value="1"/>
</dbReference>
<accession>A0AA95F0N0</accession>
<evidence type="ECO:0000256" key="2">
    <source>
        <dbReference type="PROSITE-ProRule" id="PRU00284"/>
    </source>
</evidence>
<dbReference type="GO" id="GO:0007165">
    <property type="term" value="P:signal transduction"/>
    <property type="evidence" value="ECO:0007669"/>
    <property type="project" value="UniProtKB-KW"/>
</dbReference>
<dbReference type="PANTHER" id="PTHR32089">
    <property type="entry name" value="METHYL-ACCEPTING CHEMOTAXIS PROTEIN MCPB"/>
    <property type="match status" value="1"/>
</dbReference>
<keyword evidence="3" id="KW-1133">Transmembrane helix</keyword>
<evidence type="ECO:0000256" key="1">
    <source>
        <dbReference type="ARBA" id="ARBA00023224"/>
    </source>
</evidence>
<dbReference type="GO" id="GO:0016020">
    <property type="term" value="C:membrane"/>
    <property type="evidence" value="ECO:0007669"/>
    <property type="project" value="InterPro"/>
</dbReference>
<dbReference type="SUPFAM" id="SSF58104">
    <property type="entry name" value="Methyl-accepting chemotaxis protein (MCP) signaling domain"/>
    <property type="match status" value="1"/>
</dbReference>
<keyword evidence="3" id="KW-0812">Transmembrane</keyword>
<gene>
    <name evidence="5" type="ORF">P0Y55_15910</name>
</gene>
<reference evidence="5" key="1">
    <citation type="submission" date="2023-03" db="EMBL/GenBank/DDBJ databases">
        <title>Andean soil-derived lignocellulolytic bacterial consortium as a source of novel taxa and putative plastic-active enzymes.</title>
        <authorList>
            <person name="Diaz-Garcia L."/>
            <person name="Chuvochina M."/>
            <person name="Feuerriegel G."/>
            <person name="Bunk B."/>
            <person name="Sproer C."/>
            <person name="Streit W.R."/>
            <person name="Rodriguez L.M."/>
            <person name="Overmann J."/>
            <person name="Jimenez D.J."/>
        </authorList>
    </citation>
    <scope>NUCLEOTIDE SEQUENCE</scope>
    <source>
        <strain evidence="5">MAG 2441</strain>
    </source>
</reference>
<dbReference type="EMBL" id="CP119317">
    <property type="protein sequence ID" value="WEK56416.1"/>
    <property type="molecule type" value="Genomic_DNA"/>
</dbReference>
<dbReference type="AlphaFoldDB" id="A0AA95F0N0"/>